<protein>
    <submittedName>
        <fullName evidence="1">DUF1657 domain-containing protein</fullName>
    </submittedName>
</protein>
<reference evidence="2" key="1">
    <citation type="journal article" date="2019" name="Int. J. Syst. Evol. Microbiol.">
        <title>The Global Catalogue of Microorganisms (GCM) 10K type strain sequencing project: providing services to taxonomists for standard genome sequencing and annotation.</title>
        <authorList>
            <consortium name="The Broad Institute Genomics Platform"/>
            <consortium name="The Broad Institute Genome Sequencing Center for Infectious Disease"/>
            <person name="Wu L."/>
            <person name="Ma J."/>
        </authorList>
    </citation>
    <scope>NUCLEOTIDE SEQUENCE [LARGE SCALE GENOMIC DNA]</scope>
    <source>
        <strain evidence="2">CGMCC 1.12237</strain>
    </source>
</reference>
<dbReference type="Pfam" id="PF07870">
    <property type="entry name" value="DUF1657"/>
    <property type="match status" value="1"/>
</dbReference>
<dbReference type="RefSeq" id="WP_382346819.1">
    <property type="nucleotide sequence ID" value="NZ_JBHSMC010000001.1"/>
</dbReference>
<evidence type="ECO:0000313" key="2">
    <source>
        <dbReference type="Proteomes" id="UP001596147"/>
    </source>
</evidence>
<sequence>MTVISNVKGTLANLKVIQSELSHLAQVTTDGETSRIFHESMQEMDNIIHDVNKRIEVMKAEELQYRNS</sequence>
<accession>A0ABW0LDI2</accession>
<name>A0ABW0LDI2_9BACI</name>
<evidence type="ECO:0000313" key="1">
    <source>
        <dbReference type="EMBL" id="MFC5463406.1"/>
    </source>
</evidence>
<dbReference type="InterPro" id="IPR012452">
    <property type="entry name" value="DUF1657"/>
</dbReference>
<comment type="caution">
    <text evidence="1">The sequence shown here is derived from an EMBL/GenBank/DDBJ whole genome shotgun (WGS) entry which is preliminary data.</text>
</comment>
<organism evidence="1 2">
    <name type="scientific">Lederbergia graminis</name>
    <dbReference type="NCBI Taxonomy" id="735518"/>
    <lineage>
        <taxon>Bacteria</taxon>
        <taxon>Bacillati</taxon>
        <taxon>Bacillota</taxon>
        <taxon>Bacilli</taxon>
        <taxon>Bacillales</taxon>
        <taxon>Bacillaceae</taxon>
        <taxon>Lederbergia</taxon>
    </lineage>
</organism>
<dbReference type="Proteomes" id="UP001596147">
    <property type="component" value="Unassembled WGS sequence"/>
</dbReference>
<proteinExistence type="predicted"/>
<keyword evidence="2" id="KW-1185">Reference proteome</keyword>
<dbReference type="EMBL" id="JBHSMC010000001">
    <property type="protein sequence ID" value="MFC5463406.1"/>
    <property type="molecule type" value="Genomic_DNA"/>
</dbReference>
<gene>
    <name evidence="1" type="ORF">ACFPM4_01425</name>
</gene>